<dbReference type="Gene3D" id="1.10.3210.10">
    <property type="entry name" value="Hypothetical protein af1432"/>
    <property type="match status" value="1"/>
</dbReference>
<name>A0ABY8IPV3_9HYPH</name>
<dbReference type="Pfam" id="PF11871">
    <property type="entry name" value="DUF3391"/>
    <property type="match status" value="1"/>
</dbReference>
<dbReference type="InterPro" id="IPR021812">
    <property type="entry name" value="DUF3391"/>
</dbReference>
<keyword evidence="2" id="KW-0614">Plasmid</keyword>
<dbReference type="InterPro" id="IPR037522">
    <property type="entry name" value="HD_GYP_dom"/>
</dbReference>
<reference evidence="2 3" key="1">
    <citation type="journal article" date="2019" name="Phytopathology">
        <title>A Novel Group of Rhizobium tumorigenes-Like Agrobacteria Associated with Crown Gall Disease of Rhododendron and Blueberry.</title>
        <authorList>
            <person name="Kuzmanovic N."/>
            <person name="Behrens P."/>
            <person name="Idczak E."/>
            <person name="Wagner S."/>
            <person name="Gotz M."/>
            <person name="Sproer C."/>
            <person name="Bunk B."/>
            <person name="Overmann J."/>
            <person name="Smalla K."/>
        </authorList>
    </citation>
    <scope>NUCLEOTIDE SEQUENCE [LARGE SCALE GENOMIC DNA]</scope>
    <source>
        <strain evidence="3">rho-6.2</strain>
    </source>
</reference>
<accession>A0ABY8IPV3</accession>
<reference evidence="2 3" key="2">
    <citation type="journal article" date="2023" name="MicrobiologyOpen">
        <title>Genomics of the tumorigenes clade of the family Rhizobiaceae and description of Rhizobium rhododendri sp. nov.</title>
        <authorList>
            <person name="Kuzmanovic N."/>
            <person name="diCenzo G.C."/>
            <person name="Bunk B."/>
            <person name="Sproeer C."/>
            <person name="Fruehling A."/>
            <person name="Neumann-Schaal M."/>
            <person name="Overmann J."/>
            <person name="Smalla K."/>
        </authorList>
    </citation>
    <scope>NUCLEOTIDE SEQUENCE [LARGE SCALE GENOMIC DNA]</scope>
    <source>
        <strain evidence="3">rho-6.2</strain>
        <plasmid evidence="2 3">unnamed1</plasmid>
    </source>
</reference>
<evidence type="ECO:0000313" key="2">
    <source>
        <dbReference type="EMBL" id="WFS25070.1"/>
    </source>
</evidence>
<dbReference type="Pfam" id="PF13487">
    <property type="entry name" value="HD_5"/>
    <property type="match status" value="1"/>
</dbReference>
<dbReference type="PANTHER" id="PTHR43155:SF2">
    <property type="entry name" value="CYCLIC DI-GMP PHOSPHODIESTERASE PA4108"/>
    <property type="match status" value="1"/>
</dbReference>
<evidence type="ECO:0000259" key="1">
    <source>
        <dbReference type="PROSITE" id="PS51832"/>
    </source>
</evidence>
<dbReference type="SUPFAM" id="SSF109604">
    <property type="entry name" value="HD-domain/PDEase-like"/>
    <property type="match status" value="1"/>
</dbReference>
<dbReference type="Proteomes" id="UP000318939">
    <property type="component" value="Plasmid unnamed1"/>
</dbReference>
<dbReference type="PANTHER" id="PTHR43155">
    <property type="entry name" value="CYCLIC DI-GMP PHOSPHODIESTERASE PA4108-RELATED"/>
    <property type="match status" value="1"/>
</dbReference>
<geneLocation type="plasmid" evidence="2 3">
    <name>unnamed1</name>
</geneLocation>
<keyword evidence="3" id="KW-1185">Reference proteome</keyword>
<feature type="domain" description="HD-GYP" evidence="1">
    <location>
        <begin position="124"/>
        <end position="310"/>
    </location>
</feature>
<dbReference type="EMBL" id="CP117268">
    <property type="protein sequence ID" value="WFS25070.1"/>
    <property type="molecule type" value="Genomic_DNA"/>
</dbReference>
<dbReference type="SMART" id="SM00471">
    <property type="entry name" value="HDc"/>
    <property type="match status" value="1"/>
</dbReference>
<gene>
    <name evidence="2" type="ORF">PR018_22560</name>
</gene>
<protein>
    <submittedName>
        <fullName evidence="2">HD-GYP domain-containing protein</fullName>
    </submittedName>
</protein>
<evidence type="ECO:0000313" key="3">
    <source>
        <dbReference type="Proteomes" id="UP000318939"/>
    </source>
</evidence>
<dbReference type="RefSeq" id="WP_279621430.1">
    <property type="nucleotide sequence ID" value="NZ_CP117268.1"/>
</dbReference>
<organism evidence="2 3">
    <name type="scientific">Rhizobium rhododendri</name>
    <dbReference type="NCBI Taxonomy" id="2506430"/>
    <lineage>
        <taxon>Bacteria</taxon>
        <taxon>Pseudomonadati</taxon>
        <taxon>Pseudomonadota</taxon>
        <taxon>Alphaproteobacteria</taxon>
        <taxon>Hyphomicrobiales</taxon>
        <taxon>Rhizobiaceae</taxon>
        <taxon>Rhizobium/Agrobacterium group</taxon>
        <taxon>Rhizobium</taxon>
    </lineage>
</organism>
<dbReference type="PROSITE" id="PS51832">
    <property type="entry name" value="HD_GYP"/>
    <property type="match status" value="1"/>
</dbReference>
<proteinExistence type="predicted"/>
<dbReference type="InterPro" id="IPR003607">
    <property type="entry name" value="HD/PDEase_dom"/>
</dbReference>
<dbReference type="CDD" id="cd00077">
    <property type="entry name" value="HDc"/>
    <property type="match status" value="1"/>
</dbReference>
<sequence>MFVEAVEGVWLNAPSLARRFMVYNENEANVLRTSKVSAVFINTALGLDMGRPDCESEAAISASVVVTHNLTTKAMSSRYLRELRSALKTLNETTTLLQNVFENARDSGDVKYEDVATIVSKIATSMERNPSILVGISRLKAKDDITYIHSIAVSALMIRFARYLKLPEDKVHVLGVSGLVHDIGKIKIPTEILSKPASLTDTEMSLMRDHPSIGHKMLSRQSSMPDLVLDVCLHHHERIDGTGYPLGLSGKQISLEARMATICDVYDAVTSVRPYRAPWLASEAASWMLEKTGYFDRRLLLLFLHGAMRT</sequence>